<dbReference type="VEuPathDB" id="FungiDB:BO70DRAFT_402038"/>
<comment type="similarity">
    <text evidence="4">Belongs to the class I-like SAM-binding methyltransferase superfamily. Cation-independent O-methyltransferase family.</text>
</comment>
<dbReference type="InterPro" id="IPR012967">
    <property type="entry name" value="COMT_dimerisation"/>
</dbReference>
<dbReference type="GO" id="GO:0044550">
    <property type="term" value="P:secondary metabolite biosynthetic process"/>
    <property type="evidence" value="ECO:0007669"/>
    <property type="project" value="UniProtKB-ARBA"/>
</dbReference>
<evidence type="ECO:0000256" key="2">
    <source>
        <dbReference type="ARBA" id="ARBA00022679"/>
    </source>
</evidence>
<feature type="domain" description="O-methyltransferase C-terminal" evidence="5">
    <location>
        <begin position="211"/>
        <end position="393"/>
    </location>
</feature>
<dbReference type="GO" id="GO:0008171">
    <property type="term" value="F:O-methyltransferase activity"/>
    <property type="evidence" value="ECO:0007669"/>
    <property type="project" value="InterPro"/>
</dbReference>
<dbReference type="Proteomes" id="UP000247233">
    <property type="component" value="Unassembled WGS sequence"/>
</dbReference>
<dbReference type="Gene3D" id="3.40.50.150">
    <property type="entry name" value="Vaccinia Virus protein VP39"/>
    <property type="match status" value="1"/>
</dbReference>
<comment type="caution">
    <text evidence="7">The sequence shown here is derived from an EMBL/GenBank/DDBJ whole genome shotgun (WGS) entry which is preliminary data.</text>
</comment>
<dbReference type="GO" id="GO:0032259">
    <property type="term" value="P:methylation"/>
    <property type="evidence" value="ECO:0007669"/>
    <property type="project" value="UniProtKB-KW"/>
</dbReference>
<dbReference type="PROSITE" id="PS51683">
    <property type="entry name" value="SAM_OMT_II"/>
    <property type="match status" value="1"/>
</dbReference>
<evidence type="ECO:0000256" key="3">
    <source>
        <dbReference type="ARBA" id="ARBA00022691"/>
    </source>
</evidence>
<dbReference type="SUPFAM" id="SSF46785">
    <property type="entry name" value="Winged helix' DNA-binding domain"/>
    <property type="match status" value="1"/>
</dbReference>
<evidence type="ECO:0000259" key="5">
    <source>
        <dbReference type="Pfam" id="PF00891"/>
    </source>
</evidence>
<dbReference type="Pfam" id="PF08100">
    <property type="entry name" value="Dimerisation"/>
    <property type="match status" value="1"/>
</dbReference>
<dbReference type="InterPro" id="IPR016461">
    <property type="entry name" value="COMT-like"/>
</dbReference>
<reference evidence="7 8" key="1">
    <citation type="submission" date="2016-12" db="EMBL/GenBank/DDBJ databases">
        <title>The genomes of Aspergillus section Nigri reveals drivers in fungal speciation.</title>
        <authorList>
            <consortium name="DOE Joint Genome Institute"/>
            <person name="Vesth T.C."/>
            <person name="Nybo J."/>
            <person name="Theobald S."/>
            <person name="Brandl J."/>
            <person name="Frisvad J.C."/>
            <person name="Nielsen K.F."/>
            <person name="Lyhne E.K."/>
            <person name="Kogle M.E."/>
            <person name="Kuo A."/>
            <person name="Riley R."/>
            <person name="Clum A."/>
            <person name="Nolan M."/>
            <person name="Lipzen A."/>
            <person name="Salamov A."/>
            <person name="Henrissat B."/>
            <person name="Wiebenga A."/>
            <person name="De Vries R.P."/>
            <person name="Grigoriev I.V."/>
            <person name="Mortensen U.H."/>
            <person name="Andersen M.R."/>
            <person name="Baker S.E."/>
        </authorList>
    </citation>
    <scope>NUCLEOTIDE SEQUENCE [LARGE SCALE GENOMIC DNA]</scope>
    <source>
        <strain evidence="7 8">CBS 117.55</strain>
    </source>
</reference>
<keyword evidence="2 7" id="KW-0808">Transferase</keyword>
<dbReference type="GeneID" id="37069239"/>
<dbReference type="PANTHER" id="PTHR43712">
    <property type="entry name" value="PUTATIVE (AFU_ORTHOLOGUE AFUA_4G14580)-RELATED"/>
    <property type="match status" value="1"/>
</dbReference>
<keyword evidence="8" id="KW-1185">Reference proteome</keyword>
<dbReference type="InterPro" id="IPR001077">
    <property type="entry name" value="COMT_C"/>
</dbReference>
<dbReference type="InterPro" id="IPR036390">
    <property type="entry name" value="WH_DNA-bd_sf"/>
</dbReference>
<dbReference type="RefSeq" id="XP_025403938.1">
    <property type="nucleotide sequence ID" value="XM_025547002.1"/>
</dbReference>
<evidence type="ECO:0000256" key="1">
    <source>
        <dbReference type="ARBA" id="ARBA00022603"/>
    </source>
</evidence>
<evidence type="ECO:0000313" key="7">
    <source>
        <dbReference type="EMBL" id="PWY92199.1"/>
    </source>
</evidence>
<accession>A0A317X0L2</accession>
<dbReference type="PANTHER" id="PTHR43712:SF5">
    <property type="entry name" value="O-METHYLTRANSFERASE ASQN-RELATED"/>
    <property type="match status" value="1"/>
</dbReference>
<keyword evidence="1 7" id="KW-0489">Methyltransferase</keyword>
<proteinExistence type="inferred from homology"/>
<feature type="domain" description="O-methyltransferase dimerisation" evidence="6">
    <location>
        <begin position="92"/>
        <end position="159"/>
    </location>
</feature>
<keyword evidence="3" id="KW-0949">S-adenosyl-L-methionine</keyword>
<sequence>MGSQAPDSNIQSLATTLSRNADILASEWNKVGLGEYSLDDERAPVDLPLLSPEGSDAQIAVISAAEQILRLARGPLTHLNNYCLATGEVGTVKALVKLGIPQLIPLGESRSYKQLAEATNVSVALLQRLVRFARVCGFLSEDQDGRVKHNAMSAVFVKDERAANGAIWNLEVPFNASTKMHESLQLDPQGQDPHACAVSVAYQTEGAARPSLWDINERIPGLDQKFHDLMISSSASSLESLEHVVRGGDWENIGSVVDVGGSSGHAAFAIAARHPHIKCIVQDTKAAIATATETPNVSFQEHDFFRPQTVVADAYFYRYIIHDWSDDDAKRILAAAVPAMRTGARLIVMDMITPEPGTVPSHVEKYIRGLDVQMHMLLAGKERTLDQFRGLIAEVEPKLKFTSCVCPPGSALSLMTWTYRDDA</sequence>
<evidence type="ECO:0000313" key="8">
    <source>
        <dbReference type="Proteomes" id="UP000247233"/>
    </source>
</evidence>
<dbReference type="InterPro" id="IPR029063">
    <property type="entry name" value="SAM-dependent_MTases_sf"/>
</dbReference>
<dbReference type="InterPro" id="IPR036388">
    <property type="entry name" value="WH-like_DNA-bd_sf"/>
</dbReference>
<dbReference type="Pfam" id="PF00891">
    <property type="entry name" value="Methyltransf_2"/>
    <property type="match status" value="1"/>
</dbReference>
<dbReference type="OrthoDB" id="1606438at2759"/>
<name>A0A317X0L2_9EURO</name>
<dbReference type="EMBL" id="MSFL01000001">
    <property type="protein sequence ID" value="PWY92199.1"/>
    <property type="molecule type" value="Genomic_DNA"/>
</dbReference>
<dbReference type="AlphaFoldDB" id="A0A317X0L2"/>
<protein>
    <submittedName>
        <fullName evidence="7">Putative O-methyltransferase</fullName>
    </submittedName>
</protein>
<evidence type="ECO:0000259" key="6">
    <source>
        <dbReference type="Pfam" id="PF08100"/>
    </source>
</evidence>
<evidence type="ECO:0000256" key="4">
    <source>
        <dbReference type="ARBA" id="ARBA00038277"/>
    </source>
</evidence>
<dbReference type="Gene3D" id="1.10.10.10">
    <property type="entry name" value="Winged helix-like DNA-binding domain superfamily/Winged helix DNA-binding domain"/>
    <property type="match status" value="1"/>
</dbReference>
<dbReference type="SUPFAM" id="SSF53335">
    <property type="entry name" value="S-adenosyl-L-methionine-dependent methyltransferases"/>
    <property type="match status" value="1"/>
</dbReference>
<organism evidence="7 8">
    <name type="scientific">Aspergillus heteromorphus CBS 117.55</name>
    <dbReference type="NCBI Taxonomy" id="1448321"/>
    <lineage>
        <taxon>Eukaryota</taxon>
        <taxon>Fungi</taxon>
        <taxon>Dikarya</taxon>
        <taxon>Ascomycota</taxon>
        <taxon>Pezizomycotina</taxon>
        <taxon>Eurotiomycetes</taxon>
        <taxon>Eurotiomycetidae</taxon>
        <taxon>Eurotiales</taxon>
        <taxon>Aspergillaceae</taxon>
        <taxon>Aspergillus</taxon>
        <taxon>Aspergillus subgen. Circumdati</taxon>
    </lineage>
</organism>
<gene>
    <name evidence="7" type="ORF">BO70DRAFT_402038</name>
</gene>